<evidence type="ECO:0000313" key="3">
    <source>
        <dbReference type="Proteomes" id="UP000390335"/>
    </source>
</evidence>
<name>A0ABQ0ZCE0_9HYPH</name>
<sequence>MSLQGHVDAIKRHMRKAEQADNRQDHDRELHHARIANRNLCRECEAKTEKQVQRDSREAYSIWKYGVPGL</sequence>
<proteinExistence type="predicted"/>
<dbReference type="RefSeq" id="WP_113354173.1">
    <property type="nucleotide sequence ID" value="NZ_BLAJ01000012.1"/>
</dbReference>
<feature type="region of interest" description="Disordered" evidence="1">
    <location>
        <begin position="1"/>
        <end position="29"/>
    </location>
</feature>
<protein>
    <submittedName>
        <fullName evidence="2">Uncharacterized protein</fullName>
    </submittedName>
</protein>
<comment type="caution">
    <text evidence="2">The sequence shown here is derived from an EMBL/GenBank/DDBJ whole genome shotgun (WGS) entry which is preliminary data.</text>
</comment>
<dbReference type="EMBL" id="BLAJ01000012">
    <property type="protein sequence ID" value="GES53052.1"/>
    <property type="molecule type" value="Genomic_DNA"/>
</dbReference>
<feature type="compositionally biased region" description="Basic and acidic residues" evidence="1">
    <location>
        <begin position="8"/>
        <end position="29"/>
    </location>
</feature>
<keyword evidence="3" id="KW-1185">Reference proteome</keyword>
<gene>
    <name evidence="2" type="ORF">RsS93_56660</name>
</gene>
<dbReference type="Proteomes" id="UP000390335">
    <property type="component" value="Unassembled WGS sequence"/>
</dbReference>
<organism evidence="2 3">
    <name type="scientific">Rhizobium dioscoreae</name>
    <dbReference type="NCBI Taxonomy" id="2653122"/>
    <lineage>
        <taxon>Bacteria</taxon>
        <taxon>Pseudomonadati</taxon>
        <taxon>Pseudomonadota</taxon>
        <taxon>Alphaproteobacteria</taxon>
        <taxon>Hyphomicrobiales</taxon>
        <taxon>Rhizobiaceae</taxon>
        <taxon>Rhizobium/Agrobacterium group</taxon>
        <taxon>Rhizobium</taxon>
    </lineage>
</organism>
<reference evidence="2 3" key="1">
    <citation type="journal article" date="2020" name="Genome Biol. Evol.">
        <title>Rhizobium dioscoreae sp. nov., a plant growth-promoting bacterium isolated from yam (Dioscorea species).</title>
        <authorList>
            <person name="Ouyabe M."/>
            <person name="Tanaka N."/>
            <person name="Shiwa Y."/>
            <person name="Fujita N."/>
            <person name="Kikuno H."/>
            <person name="Babil P."/>
            <person name="Shiwachi H."/>
        </authorList>
    </citation>
    <scope>NUCLEOTIDE SEQUENCE [LARGE SCALE GENOMIC DNA]</scope>
    <source>
        <strain evidence="2 3">S-93</strain>
    </source>
</reference>
<evidence type="ECO:0000313" key="2">
    <source>
        <dbReference type="EMBL" id="GES53052.1"/>
    </source>
</evidence>
<accession>A0ABQ0ZCE0</accession>
<evidence type="ECO:0000256" key="1">
    <source>
        <dbReference type="SAM" id="MobiDB-lite"/>
    </source>
</evidence>